<accession>A0AAW1URJ2</accession>
<dbReference type="Proteomes" id="UP001431783">
    <property type="component" value="Unassembled WGS sequence"/>
</dbReference>
<evidence type="ECO:0000256" key="3">
    <source>
        <dbReference type="ARBA" id="ARBA00022692"/>
    </source>
</evidence>
<dbReference type="Gene3D" id="1.10.287.70">
    <property type="match status" value="1"/>
</dbReference>
<organism evidence="10 11">
    <name type="scientific">Henosepilachna vigintioctopunctata</name>
    <dbReference type="NCBI Taxonomy" id="420089"/>
    <lineage>
        <taxon>Eukaryota</taxon>
        <taxon>Metazoa</taxon>
        <taxon>Ecdysozoa</taxon>
        <taxon>Arthropoda</taxon>
        <taxon>Hexapoda</taxon>
        <taxon>Insecta</taxon>
        <taxon>Pterygota</taxon>
        <taxon>Neoptera</taxon>
        <taxon>Endopterygota</taxon>
        <taxon>Coleoptera</taxon>
        <taxon>Polyphaga</taxon>
        <taxon>Cucujiformia</taxon>
        <taxon>Coccinelloidea</taxon>
        <taxon>Coccinellidae</taxon>
        <taxon>Epilachninae</taxon>
        <taxon>Epilachnini</taxon>
        <taxon>Henosepilachna</taxon>
    </lineage>
</organism>
<dbReference type="SUPFAM" id="SSF53850">
    <property type="entry name" value="Periplasmic binding protein-like II"/>
    <property type="match status" value="1"/>
</dbReference>
<dbReference type="PANTHER" id="PTHR42643">
    <property type="entry name" value="IONOTROPIC RECEPTOR 20A-RELATED"/>
    <property type="match status" value="1"/>
</dbReference>
<dbReference type="EMBL" id="JARQZJ010000091">
    <property type="protein sequence ID" value="KAK9883143.1"/>
    <property type="molecule type" value="Genomic_DNA"/>
</dbReference>
<comment type="subcellular location">
    <subcellularLocation>
        <location evidence="1">Cell membrane</location>
        <topology evidence="1">Multi-pass membrane protein</topology>
    </subcellularLocation>
</comment>
<feature type="transmembrane region" description="Helical" evidence="8">
    <location>
        <begin position="648"/>
        <end position="668"/>
    </location>
</feature>
<comment type="caution">
    <text evidence="10">The sequence shown here is derived from an EMBL/GenBank/DDBJ whole genome shotgun (WGS) entry which is preliminary data.</text>
</comment>
<feature type="transmembrane region" description="Helical" evidence="8">
    <location>
        <begin position="439"/>
        <end position="460"/>
    </location>
</feature>
<feature type="chain" id="PRO_5043362869" evidence="9">
    <location>
        <begin position="28"/>
        <end position="719"/>
    </location>
</feature>
<keyword evidence="7" id="KW-0325">Glycoprotein</keyword>
<sequence>MGQTNPERLRNWLLLLCFLCNGFLVNAIQTPDAKIIYEISENLTSIPKHTDCLEKTISSIFRPLDGGLVTVTFSWMNSGALNMQENVLKYFNTLGNWTLQIFTEPPHIEFHSTETCFTDLTKKLPVKWCRRHFVLKRVTNYYIIIIDTLSQLEEKLYSIFNSTTFSPEAKYIIYHYRLHEMNISISEIIPSLHKYLVYTVVFIDYNVKIDKQEVFVFKLKLDGTGMCLEGSKFFSVGSCETRRYSVRLNALLKSRFLKSFKNCTIKGLAMTYEPFVINRTKGVEILLLEAMSEYINATFDLKVTLKSEDWGDKVNGTWGGNFNEIVNSLKIGIGNVGPEADRIEDFDFTYSHLSARLVWVVPIAKYMKKWRVLTIIFKLNVWFVCFGVLMFMTLFLIVLSRMCDDIIYYQDISGSLLTSIQIVIFSCVHRIPKTDQVRIIFLSGLIFSLIMTCVYTSSLINVLTNVVREHQIDNEDEILQSGLEIGGLEEYRERFQNAENDGCADDVCKKYQFYTGENDTAQTWLQKVERGIACTPLPRAFVQYYMVKTNDILGNNSGTMSYLPDASRRIKMFIIDKPINFYSLAIVMKKGNPFRRIFDKFLKKFVEAGLMYTLMSVYDNQFIRLNDLIANSDDGPEQLSMYHLQGPFALFGIGNIISILIFIIELICGRKDMLCYRRKEKNRILWYTKIDPKNKALYIDKKYGDMYGKTYPTFLTEQF</sequence>
<keyword evidence="11" id="KW-1185">Reference proteome</keyword>
<dbReference type="AlphaFoldDB" id="A0AAW1URJ2"/>
<feature type="signal peptide" evidence="9">
    <location>
        <begin position="1"/>
        <end position="27"/>
    </location>
</feature>
<dbReference type="InterPro" id="IPR052192">
    <property type="entry name" value="Insect_Ionotropic_Sensory_Rcpt"/>
</dbReference>
<keyword evidence="9" id="KW-0732">Signal</keyword>
<dbReference type="PANTHER" id="PTHR42643:SF24">
    <property type="entry name" value="IONOTROPIC RECEPTOR 60A"/>
    <property type="match status" value="1"/>
</dbReference>
<keyword evidence="6" id="KW-0675">Receptor</keyword>
<keyword evidence="4 8" id="KW-1133">Transmembrane helix</keyword>
<protein>
    <submittedName>
        <fullName evidence="10">Uncharacterized protein</fullName>
    </submittedName>
</protein>
<reference evidence="10 11" key="1">
    <citation type="submission" date="2023-03" db="EMBL/GenBank/DDBJ databases">
        <title>Genome insight into feeding habits of ladybird beetles.</title>
        <authorList>
            <person name="Li H.-S."/>
            <person name="Huang Y.-H."/>
            <person name="Pang H."/>
        </authorList>
    </citation>
    <scope>NUCLEOTIDE SEQUENCE [LARGE SCALE GENOMIC DNA]</scope>
    <source>
        <strain evidence="10">SYSU_2023b</strain>
        <tissue evidence="10">Whole body</tissue>
    </source>
</reference>
<keyword evidence="3 8" id="KW-0812">Transmembrane</keyword>
<evidence type="ECO:0000256" key="9">
    <source>
        <dbReference type="SAM" id="SignalP"/>
    </source>
</evidence>
<evidence type="ECO:0000313" key="10">
    <source>
        <dbReference type="EMBL" id="KAK9883143.1"/>
    </source>
</evidence>
<dbReference type="Gene3D" id="3.40.190.10">
    <property type="entry name" value="Periplasmic binding protein-like II"/>
    <property type="match status" value="1"/>
</dbReference>
<proteinExistence type="predicted"/>
<name>A0AAW1URJ2_9CUCU</name>
<evidence type="ECO:0000256" key="5">
    <source>
        <dbReference type="ARBA" id="ARBA00023136"/>
    </source>
</evidence>
<keyword evidence="2" id="KW-1003">Cell membrane</keyword>
<feature type="transmembrane region" description="Helical" evidence="8">
    <location>
        <begin position="379"/>
        <end position="400"/>
    </location>
</feature>
<evidence type="ECO:0000256" key="2">
    <source>
        <dbReference type="ARBA" id="ARBA00022475"/>
    </source>
</evidence>
<evidence type="ECO:0000313" key="11">
    <source>
        <dbReference type="Proteomes" id="UP001431783"/>
    </source>
</evidence>
<evidence type="ECO:0000256" key="6">
    <source>
        <dbReference type="ARBA" id="ARBA00023170"/>
    </source>
</evidence>
<keyword evidence="5 8" id="KW-0472">Membrane</keyword>
<evidence type="ECO:0000256" key="1">
    <source>
        <dbReference type="ARBA" id="ARBA00004651"/>
    </source>
</evidence>
<evidence type="ECO:0000256" key="8">
    <source>
        <dbReference type="SAM" id="Phobius"/>
    </source>
</evidence>
<dbReference type="GO" id="GO:0005886">
    <property type="term" value="C:plasma membrane"/>
    <property type="evidence" value="ECO:0007669"/>
    <property type="project" value="UniProtKB-SubCell"/>
</dbReference>
<evidence type="ECO:0000256" key="7">
    <source>
        <dbReference type="ARBA" id="ARBA00023180"/>
    </source>
</evidence>
<gene>
    <name evidence="10" type="ORF">WA026_001341</name>
</gene>
<evidence type="ECO:0000256" key="4">
    <source>
        <dbReference type="ARBA" id="ARBA00022989"/>
    </source>
</evidence>
<feature type="transmembrane region" description="Helical" evidence="8">
    <location>
        <begin position="406"/>
        <end position="427"/>
    </location>
</feature>